<dbReference type="SMART" id="SM00409">
    <property type="entry name" value="IG"/>
    <property type="match status" value="1"/>
</dbReference>
<name>A0A834JMX5_VESGE</name>
<gene>
    <name evidence="2" type="ORF">HZH68_011356</name>
</gene>
<dbReference type="InterPro" id="IPR003599">
    <property type="entry name" value="Ig_sub"/>
</dbReference>
<evidence type="ECO:0000313" key="2">
    <source>
        <dbReference type="EMBL" id="KAF7391813.1"/>
    </source>
</evidence>
<dbReference type="InterPro" id="IPR003598">
    <property type="entry name" value="Ig_sub2"/>
</dbReference>
<dbReference type="Proteomes" id="UP000617340">
    <property type="component" value="Unassembled WGS sequence"/>
</dbReference>
<dbReference type="SMART" id="SM00408">
    <property type="entry name" value="IGc2"/>
    <property type="match status" value="1"/>
</dbReference>
<dbReference type="InterPro" id="IPR013783">
    <property type="entry name" value="Ig-like_fold"/>
</dbReference>
<evidence type="ECO:0000313" key="3">
    <source>
        <dbReference type="Proteomes" id="UP000617340"/>
    </source>
</evidence>
<dbReference type="Pfam" id="PF13927">
    <property type="entry name" value="Ig_3"/>
    <property type="match status" value="1"/>
</dbReference>
<dbReference type="Gene3D" id="2.60.40.10">
    <property type="entry name" value="Immunoglobulins"/>
    <property type="match status" value="1"/>
</dbReference>
<proteinExistence type="predicted"/>
<dbReference type="InterPro" id="IPR007110">
    <property type="entry name" value="Ig-like_dom"/>
</dbReference>
<dbReference type="SUPFAM" id="SSF48726">
    <property type="entry name" value="Immunoglobulin"/>
    <property type="match status" value="1"/>
</dbReference>
<sequence length="220" mass="23598">MQEVAIISGSRCRARFPMISQSPFFSLLPTSLGYSSWSGGPNYTSRVTDENDGLEVWRDVFCREKGPLIPLLLMLLVVVDGGGDGDGDGDGGGGGGGGGGGAVAAADADVRPILAEDGDLYFSVSPAEHSVVEGHPVRLRCEAQPSTRVQYSWKIDGKPLAPSPRRHHVGGDLYITRVDRILDSGNFVCVATHVETGYSIESSPAKIDVQFLERLYRLIY</sequence>
<accession>A0A834JMX5</accession>
<comment type="caution">
    <text evidence="2">The sequence shown here is derived from an EMBL/GenBank/DDBJ whole genome shotgun (WGS) entry which is preliminary data.</text>
</comment>
<dbReference type="PROSITE" id="PS50835">
    <property type="entry name" value="IG_LIKE"/>
    <property type="match status" value="1"/>
</dbReference>
<feature type="domain" description="Ig-like" evidence="1">
    <location>
        <begin position="112"/>
        <end position="208"/>
    </location>
</feature>
<organism evidence="2 3">
    <name type="scientific">Vespula germanica</name>
    <name type="common">German yellow jacket</name>
    <name type="synonym">Paravespula germanica</name>
    <dbReference type="NCBI Taxonomy" id="30212"/>
    <lineage>
        <taxon>Eukaryota</taxon>
        <taxon>Metazoa</taxon>
        <taxon>Ecdysozoa</taxon>
        <taxon>Arthropoda</taxon>
        <taxon>Hexapoda</taxon>
        <taxon>Insecta</taxon>
        <taxon>Pterygota</taxon>
        <taxon>Neoptera</taxon>
        <taxon>Endopterygota</taxon>
        <taxon>Hymenoptera</taxon>
        <taxon>Apocrita</taxon>
        <taxon>Aculeata</taxon>
        <taxon>Vespoidea</taxon>
        <taxon>Vespidae</taxon>
        <taxon>Vespinae</taxon>
        <taxon>Vespula</taxon>
    </lineage>
</organism>
<dbReference type="CDD" id="cd00096">
    <property type="entry name" value="Ig"/>
    <property type="match status" value="1"/>
</dbReference>
<evidence type="ECO:0000259" key="1">
    <source>
        <dbReference type="PROSITE" id="PS50835"/>
    </source>
</evidence>
<keyword evidence="3" id="KW-1185">Reference proteome</keyword>
<dbReference type="EMBL" id="JACSDZ010000011">
    <property type="protein sequence ID" value="KAF7391813.1"/>
    <property type="molecule type" value="Genomic_DNA"/>
</dbReference>
<dbReference type="AlphaFoldDB" id="A0A834JMX5"/>
<reference evidence="2" key="1">
    <citation type="journal article" date="2020" name="G3 (Bethesda)">
        <title>High-Quality Assemblies for Three Invasive Social Wasps from the &lt;i&gt;Vespula&lt;/i&gt; Genus.</title>
        <authorList>
            <person name="Harrop T.W.R."/>
            <person name="Guhlin J."/>
            <person name="McLaughlin G.M."/>
            <person name="Permina E."/>
            <person name="Stockwell P."/>
            <person name="Gilligan J."/>
            <person name="Le Lec M.F."/>
            <person name="Gruber M.A.M."/>
            <person name="Quinn O."/>
            <person name="Lovegrove M."/>
            <person name="Duncan E.J."/>
            <person name="Remnant E.J."/>
            <person name="Van Eeckhoven J."/>
            <person name="Graham B."/>
            <person name="Knapp R.A."/>
            <person name="Langford K.W."/>
            <person name="Kronenberg Z."/>
            <person name="Press M.O."/>
            <person name="Eacker S.M."/>
            <person name="Wilson-Rankin E.E."/>
            <person name="Purcell J."/>
            <person name="Lester P.J."/>
            <person name="Dearden P.K."/>
        </authorList>
    </citation>
    <scope>NUCLEOTIDE SEQUENCE</scope>
    <source>
        <strain evidence="2">Linc-1</strain>
    </source>
</reference>
<protein>
    <recommendedName>
        <fullName evidence="1">Ig-like domain-containing protein</fullName>
    </recommendedName>
</protein>
<dbReference type="InterPro" id="IPR036179">
    <property type="entry name" value="Ig-like_dom_sf"/>
</dbReference>